<dbReference type="RefSeq" id="WP_184382681.1">
    <property type="nucleotide sequence ID" value="NZ_BAABDB010000009.1"/>
</dbReference>
<feature type="domain" description="Autotransporter" evidence="2">
    <location>
        <begin position="1135"/>
        <end position="1414"/>
    </location>
</feature>
<keyword evidence="4" id="KW-1185">Reference proteome</keyword>
<dbReference type="InterPro" id="IPR036709">
    <property type="entry name" value="Autotransporte_beta_dom_sf"/>
</dbReference>
<dbReference type="PROSITE" id="PS51208">
    <property type="entry name" value="AUTOTRANSPORTER"/>
    <property type="match status" value="1"/>
</dbReference>
<feature type="signal peptide" evidence="1">
    <location>
        <begin position="1"/>
        <end position="30"/>
    </location>
</feature>
<name>A0A841QGP6_9PROT</name>
<organism evidence="3 4">
    <name type="scientific">Acetobacter lovaniensis</name>
    <dbReference type="NCBI Taxonomy" id="104100"/>
    <lineage>
        <taxon>Bacteria</taxon>
        <taxon>Pseudomonadati</taxon>
        <taxon>Pseudomonadota</taxon>
        <taxon>Alphaproteobacteria</taxon>
        <taxon>Acetobacterales</taxon>
        <taxon>Acetobacteraceae</taxon>
        <taxon>Acetobacter</taxon>
    </lineage>
</organism>
<comment type="caution">
    <text evidence="3">The sequence shown here is derived from an EMBL/GenBank/DDBJ whole genome shotgun (WGS) entry which is preliminary data.</text>
</comment>
<sequence length="1414" mass="140249">MFTNSSLLRSGSGGVGLLIAVCLSATRTMAAPTSGVSVTQDTAQVTVNASTSGNIGLSNTANISNNLTIANNVSLIGTAGQGVLNSGTINQLNNGNGSSIVGTGAAGVWNSTSTSAVSYVSNKGTMSGNVGIYNSGAIGSLMNGTSSGAALIAGVNGTSGIVNANTFGTIQNNTNGTIQGDTGGAGIFNNAGSKITAVLNLNSAIITGGSSGNGIYNAGTINGIANTTGASIKGNSAAGLFNDTTGQIGLVSNSSVISGSSGIYNLGIVTKIVLGQTSVVSGLAGAGVYNGGTAAQIQTMTNSGSITGNNAVYNTGTIGSFENGSTGQLTGSSGSRGFYNAGTVTSLTNDKGGTITAGANAAAVYNDTNGNIGTLDNEGTIQSASATGVVNFTYAQLQTFLNNGSITGANAVYNLGTMGSFENGSTGQLTGLSGYNAFNNSGTVTSLTNDNGGTITGGAGWAGIYNAVGAQITTLDNKGLITGSNNNDGQAIRNAGTMSTLTNEKGGSIQGTGNGQALFNDGQLQTFLNNGSIFNTIYNTGTLNSFENGSTGTVTGGGTGGNAFYNTGTVVSLVNDNGGSIAGSGAALYNNTGLIQTFLNNGSITGANAVYNTGTVVSFENGSTGTLTGLAGYNAFYNLGTVTSLTNDNGGTITGGAGAGASAIFSAVGAKITSLNNNGTITGPTGVYSGGQITTLDNTGTISGSTVAAIYNYGVITTLDNTGTISGSANYGISNSATGSFGTINNTGTISGGKYGVNNNLGGTISVLNNYGTITGTLGSINNVGISAMTVNNYGVLNGSVALRAATLNLLASGSPSSSVVNGDITGASASAITVGDGTNTTLFTANGNASVGTIQVASGSTLALSSGNAWQASGDVTNNGTIALNAAGSVDVGAGGQFTNNGTLDLTSSTNAGNQMTVGGNYVSSSDSVLRVNGGTGSTGATVTVNGVSAGVQTSDGLQVSGAVTLNGGQVTLTTNGPTLKYGQAYEIVSAASGVTGRYDSLNTNLTSFYAFLSPSLVYTDNTVDVMLTRNQTAFASVARTRNGGVVAGLLDALPVSSPVSAAVLQLDGQGARSAFNSLSGEIHASARTALVQDSFFVRQAALDRLNSADCDGASMNGTIHTASLKAGRTQGGCQSRGVALWGTAYGSLGHNSGDGNVAAMQHSTAGFVMGADTLVARTWRVGGLVSYGRSMFDLGGDRNSSGHSNNVSIGGYSGTHWGRLNLRLGATYTWDMLSTSRTVVLPGLGERLAGSYLGGTAQGFGELSYKLRIAHTVVEPFANVAYVNLHTNGYHEQGGSAALAGKATDTGVTFSTFGGRVSSEVHVRKLTLVPHGSVSYRHAFGLTTPTLRETFAQAGSGSMDIAGVALSTNAAVLDTGLTMRLTDRIDVGLSYIGQYGNQSVESGAKAHCSFKF</sequence>
<evidence type="ECO:0000313" key="4">
    <source>
        <dbReference type="Proteomes" id="UP000578000"/>
    </source>
</evidence>
<evidence type="ECO:0000313" key="3">
    <source>
        <dbReference type="EMBL" id="MBB6457690.1"/>
    </source>
</evidence>
<proteinExistence type="predicted"/>
<dbReference type="Pfam" id="PF03797">
    <property type="entry name" value="Autotransporter"/>
    <property type="match status" value="1"/>
</dbReference>
<dbReference type="Proteomes" id="UP000578000">
    <property type="component" value="Unassembled WGS sequence"/>
</dbReference>
<dbReference type="Gene3D" id="2.40.128.130">
    <property type="entry name" value="Autotransporter beta-domain"/>
    <property type="match status" value="1"/>
</dbReference>
<dbReference type="InterPro" id="IPR005546">
    <property type="entry name" value="Autotransporte_beta"/>
</dbReference>
<evidence type="ECO:0000259" key="2">
    <source>
        <dbReference type="PROSITE" id="PS51208"/>
    </source>
</evidence>
<dbReference type="SUPFAM" id="SSF103515">
    <property type="entry name" value="Autotransporter"/>
    <property type="match status" value="1"/>
</dbReference>
<keyword evidence="1" id="KW-0732">Signal</keyword>
<dbReference type="EMBL" id="JACHIE010000009">
    <property type="protein sequence ID" value="MBB6457690.1"/>
    <property type="molecule type" value="Genomic_DNA"/>
</dbReference>
<reference evidence="3 4" key="1">
    <citation type="submission" date="2020-08" db="EMBL/GenBank/DDBJ databases">
        <title>Genomic Encyclopedia of Type Strains, Phase IV (KMG-IV): sequencing the most valuable type-strain genomes for metagenomic binning, comparative biology and taxonomic classification.</title>
        <authorList>
            <person name="Goeker M."/>
        </authorList>
    </citation>
    <scope>NUCLEOTIDE SEQUENCE [LARGE SCALE GENOMIC DNA]</scope>
    <source>
        <strain evidence="3 4">DSM 4491</strain>
    </source>
</reference>
<gene>
    <name evidence="3" type="ORF">HNR55_002286</name>
</gene>
<dbReference type="SMART" id="SM00869">
    <property type="entry name" value="Autotransporter"/>
    <property type="match status" value="1"/>
</dbReference>
<evidence type="ECO:0000256" key="1">
    <source>
        <dbReference type="SAM" id="SignalP"/>
    </source>
</evidence>
<protein>
    <submittedName>
        <fullName evidence="3">Uncharacterized protein with beta-barrel porin domain</fullName>
    </submittedName>
</protein>
<accession>A0A841QGP6</accession>
<feature type="chain" id="PRO_5032490662" evidence="1">
    <location>
        <begin position="31"/>
        <end position="1414"/>
    </location>
</feature>